<protein>
    <submittedName>
        <fullName evidence="1">Uncharacterized protein</fullName>
    </submittedName>
</protein>
<proteinExistence type="predicted"/>
<comment type="caution">
    <text evidence="1">The sequence shown here is derived from an EMBL/GenBank/DDBJ whole genome shotgun (WGS) entry which is preliminary data.</text>
</comment>
<keyword evidence="2" id="KW-1185">Reference proteome</keyword>
<organism evidence="1 2">
    <name type="scientific">Amnibacterium setariae</name>
    <dbReference type="NCBI Taxonomy" id="2306585"/>
    <lineage>
        <taxon>Bacteria</taxon>
        <taxon>Bacillati</taxon>
        <taxon>Actinomycetota</taxon>
        <taxon>Actinomycetes</taxon>
        <taxon>Micrococcales</taxon>
        <taxon>Microbacteriaceae</taxon>
        <taxon>Amnibacterium</taxon>
    </lineage>
</organism>
<name>A0A3A1TXZ8_9MICO</name>
<sequence length="306" mass="34287">MSREEVLELVCQVLESTDLEALARSDESAVLIAFGEAVGFARYWQEPDLDDEVLASDPLRKALQEVAAAAGASPGFQTLGTSIELDGQVETATRSTGQPTFTPQTPASAALESWRLHVQEDEARAARDRPEELTAPWSGEWWSKPWVGGSTIVETCRRSSDGVPIRFRLEEDEYGLDRALARSRAVPPDAAVLELRCPEDWRALVERWPLEVSASRRHDWWRATGQATRWFMPDFAAAAAEYDAIHLTMAAYLSTAGRPLPVEGGQTLLAGWDPDATFWLTDLAAPDPEHEHWDRDPEDYWRWRIT</sequence>
<dbReference type="AlphaFoldDB" id="A0A3A1TXZ8"/>
<accession>A0A3A1TXZ8</accession>
<dbReference type="EMBL" id="QXTG01000002">
    <property type="protein sequence ID" value="RIX28669.1"/>
    <property type="molecule type" value="Genomic_DNA"/>
</dbReference>
<evidence type="ECO:0000313" key="2">
    <source>
        <dbReference type="Proteomes" id="UP000265742"/>
    </source>
</evidence>
<gene>
    <name evidence="1" type="ORF">D1781_14805</name>
</gene>
<evidence type="ECO:0000313" key="1">
    <source>
        <dbReference type="EMBL" id="RIX28669.1"/>
    </source>
</evidence>
<reference evidence="2" key="1">
    <citation type="submission" date="2018-09" db="EMBL/GenBank/DDBJ databases">
        <authorList>
            <person name="Kim I."/>
        </authorList>
    </citation>
    <scope>NUCLEOTIDE SEQUENCE [LARGE SCALE GENOMIC DNA]</scope>
    <source>
        <strain evidence="2">DD4a</strain>
    </source>
</reference>
<dbReference type="Proteomes" id="UP000265742">
    <property type="component" value="Unassembled WGS sequence"/>
</dbReference>